<evidence type="ECO:0000256" key="2">
    <source>
        <dbReference type="ARBA" id="ARBA00022692"/>
    </source>
</evidence>
<reference evidence="7 8" key="1">
    <citation type="journal article" date="2019" name="Int. J. Syst. Evol. Microbiol.">
        <title>The Global Catalogue of Microorganisms (GCM) 10K type strain sequencing project: providing services to taxonomists for standard genome sequencing and annotation.</title>
        <authorList>
            <consortium name="The Broad Institute Genomics Platform"/>
            <consortium name="The Broad Institute Genome Sequencing Center for Infectious Disease"/>
            <person name="Wu L."/>
            <person name="Ma J."/>
        </authorList>
    </citation>
    <scope>NUCLEOTIDE SEQUENCE [LARGE SCALE GENOMIC DNA]</scope>
    <source>
        <strain evidence="7 8">JCM 6835</strain>
    </source>
</reference>
<accession>A0ABN3S350</accession>
<evidence type="ECO:0000259" key="6">
    <source>
        <dbReference type="Pfam" id="PF01061"/>
    </source>
</evidence>
<sequence length="326" mass="33518">MRAMLLILAQDLRRRSKDSTLLVFAIVLPLGMAFMFDLVIGGSEGPVAARYGAVGASPFPSSPALPPVVPVASEQEARDLVERGRLDAVFVTGPGSIHVIGSVDAPIAVQVAREIAESAALPLRGPPPIEIVEDATAATRELDPATHYAAGSAVFFMFFAVLFGFTGLYAERSAGTLARLLAAPVPRASVAAGKLLSGLLAALAGMAVLVGATSLLMGARWGHPAGVAALCVACVLAAMGLSAFVASFARTAEQAATWQSVMATAFGLLGGSFFPVSSWFVQLTPHHWFLRGLADLHGGASPLPSLAVLLGVAALTLPFAAKLVRA</sequence>
<feature type="transmembrane region" description="Helical" evidence="5">
    <location>
        <begin position="225"/>
        <end position="249"/>
    </location>
</feature>
<comment type="caution">
    <text evidence="7">The sequence shown here is derived from an EMBL/GenBank/DDBJ whole genome shotgun (WGS) entry which is preliminary data.</text>
</comment>
<evidence type="ECO:0000256" key="4">
    <source>
        <dbReference type="ARBA" id="ARBA00023136"/>
    </source>
</evidence>
<dbReference type="RefSeq" id="WP_346148819.1">
    <property type="nucleotide sequence ID" value="NZ_BAAATE010000010.1"/>
</dbReference>
<gene>
    <name evidence="7" type="ORF">GCM10010412_042360</name>
</gene>
<keyword evidence="4 5" id="KW-0472">Membrane</keyword>
<dbReference type="Pfam" id="PF01061">
    <property type="entry name" value="ABC2_membrane"/>
    <property type="match status" value="1"/>
</dbReference>
<evidence type="ECO:0000313" key="8">
    <source>
        <dbReference type="Proteomes" id="UP001501666"/>
    </source>
</evidence>
<dbReference type="EMBL" id="BAAATE010000010">
    <property type="protein sequence ID" value="GAA2665770.1"/>
    <property type="molecule type" value="Genomic_DNA"/>
</dbReference>
<evidence type="ECO:0000256" key="5">
    <source>
        <dbReference type="SAM" id="Phobius"/>
    </source>
</evidence>
<evidence type="ECO:0000256" key="3">
    <source>
        <dbReference type="ARBA" id="ARBA00022989"/>
    </source>
</evidence>
<feature type="domain" description="ABC-2 type transporter transmembrane" evidence="6">
    <location>
        <begin position="150"/>
        <end position="293"/>
    </location>
</feature>
<dbReference type="PANTHER" id="PTHR43229">
    <property type="entry name" value="NODULATION PROTEIN J"/>
    <property type="match status" value="1"/>
</dbReference>
<name>A0ABN3S350_9ACTN</name>
<organism evidence="7 8">
    <name type="scientific">Nonomuraea recticatena</name>
    <dbReference type="NCBI Taxonomy" id="46178"/>
    <lineage>
        <taxon>Bacteria</taxon>
        <taxon>Bacillati</taxon>
        <taxon>Actinomycetota</taxon>
        <taxon>Actinomycetes</taxon>
        <taxon>Streptosporangiales</taxon>
        <taxon>Streptosporangiaceae</taxon>
        <taxon>Nonomuraea</taxon>
    </lineage>
</organism>
<feature type="transmembrane region" description="Helical" evidence="5">
    <location>
        <begin position="195"/>
        <end position="219"/>
    </location>
</feature>
<feature type="transmembrane region" description="Helical" evidence="5">
    <location>
        <begin position="261"/>
        <end position="281"/>
    </location>
</feature>
<evidence type="ECO:0000256" key="1">
    <source>
        <dbReference type="ARBA" id="ARBA00004141"/>
    </source>
</evidence>
<dbReference type="Proteomes" id="UP001501666">
    <property type="component" value="Unassembled WGS sequence"/>
</dbReference>
<feature type="transmembrane region" description="Helical" evidence="5">
    <location>
        <begin position="148"/>
        <end position="170"/>
    </location>
</feature>
<evidence type="ECO:0000313" key="7">
    <source>
        <dbReference type="EMBL" id="GAA2665770.1"/>
    </source>
</evidence>
<keyword evidence="8" id="KW-1185">Reference proteome</keyword>
<keyword evidence="3 5" id="KW-1133">Transmembrane helix</keyword>
<dbReference type="PANTHER" id="PTHR43229:SF6">
    <property type="entry name" value="ABC-TYPE MULTIDRUG TRANSPORT SYSTEM, PERMEASE COMPONENT"/>
    <property type="match status" value="1"/>
</dbReference>
<keyword evidence="2 5" id="KW-0812">Transmembrane</keyword>
<comment type="subcellular location">
    <subcellularLocation>
        <location evidence="1">Membrane</location>
        <topology evidence="1">Multi-pass membrane protein</topology>
    </subcellularLocation>
</comment>
<protein>
    <recommendedName>
        <fullName evidence="6">ABC-2 type transporter transmembrane domain-containing protein</fullName>
    </recommendedName>
</protein>
<proteinExistence type="predicted"/>
<dbReference type="InterPro" id="IPR051784">
    <property type="entry name" value="Nod_factor_ABC_transporter"/>
</dbReference>
<feature type="transmembrane region" description="Helical" evidence="5">
    <location>
        <begin position="21"/>
        <end position="40"/>
    </location>
</feature>
<dbReference type="InterPro" id="IPR013525">
    <property type="entry name" value="ABC2_TM"/>
</dbReference>
<feature type="transmembrane region" description="Helical" evidence="5">
    <location>
        <begin position="301"/>
        <end position="321"/>
    </location>
</feature>